<organism evidence="1 2">
    <name type="scientific">Cryobacterium gelidum</name>
    <dbReference type="NCBI Taxonomy" id="1259164"/>
    <lineage>
        <taxon>Bacteria</taxon>
        <taxon>Bacillati</taxon>
        <taxon>Actinomycetota</taxon>
        <taxon>Actinomycetes</taxon>
        <taxon>Micrococcales</taxon>
        <taxon>Microbacteriaceae</taxon>
        <taxon>Cryobacterium</taxon>
    </lineage>
</organism>
<evidence type="ECO:0000313" key="2">
    <source>
        <dbReference type="Proteomes" id="UP000297983"/>
    </source>
</evidence>
<dbReference type="AlphaFoldDB" id="A0A4R9AX39"/>
<protein>
    <submittedName>
        <fullName evidence="1">Uncharacterized protein</fullName>
    </submittedName>
</protein>
<proteinExistence type="predicted"/>
<sequence length="92" mass="9835">MSTLRVTDSVLDDLSTALSGTAAQLSFSQWAFRWPEGALQSDTVAAALRDTTSQQVERADLAALALTALSDFPATVAEQFRATDSLLSREVT</sequence>
<gene>
    <name evidence="1" type="ORF">E3T50_07430</name>
</gene>
<accession>A0A4R9AX39</accession>
<name>A0A4R9AX39_9MICO</name>
<dbReference type="EMBL" id="SOHL01000013">
    <property type="protein sequence ID" value="TFD71386.1"/>
    <property type="molecule type" value="Genomic_DNA"/>
</dbReference>
<evidence type="ECO:0000313" key="1">
    <source>
        <dbReference type="EMBL" id="TFD71386.1"/>
    </source>
</evidence>
<keyword evidence="2" id="KW-1185">Reference proteome</keyword>
<comment type="caution">
    <text evidence="1">The sequence shown here is derived from an EMBL/GenBank/DDBJ whole genome shotgun (WGS) entry which is preliminary data.</text>
</comment>
<dbReference type="Proteomes" id="UP000297983">
    <property type="component" value="Unassembled WGS sequence"/>
</dbReference>
<dbReference type="RefSeq" id="WP_134551259.1">
    <property type="nucleotide sequence ID" value="NZ_SOHL01000013.1"/>
</dbReference>
<reference evidence="1 2" key="1">
    <citation type="submission" date="2019-03" db="EMBL/GenBank/DDBJ databases">
        <title>Genomics of glacier-inhabiting Cryobacterium strains.</title>
        <authorList>
            <person name="Liu Q."/>
            <person name="Xin Y.-H."/>
        </authorList>
    </citation>
    <scope>NUCLEOTIDE SEQUENCE [LARGE SCALE GENOMIC DNA]</scope>
    <source>
        <strain evidence="1 2">Hz16</strain>
    </source>
</reference>